<dbReference type="Proteomes" id="UP001187531">
    <property type="component" value="Unassembled WGS sequence"/>
</dbReference>
<dbReference type="InterPro" id="IPR011057">
    <property type="entry name" value="Mss4-like_sf"/>
</dbReference>
<dbReference type="GO" id="GO:0005829">
    <property type="term" value="C:cytosol"/>
    <property type="evidence" value="ECO:0007669"/>
    <property type="project" value="TreeGrafter"/>
</dbReference>
<name>A0AA88IJZ9_ARTSF</name>
<dbReference type="PANTHER" id="PTHR13276">
    <property type="entry name" value="GUANINE NUCLEOTIDE EXCHANGE FACTOR MSS4"/>
    <property type="match status" value="1"/>
</dbReference>
<dbReference type="SUPFAM" id="SSF51316">
    <property type="entry name" value="Mss4-like"/>
    <property type="match status" value="1"/>
</dbReference>
<dbReference type="InterPro" id="IPR007515">
    <property type="entry name" value="Mss4"/>
</dbReference>
<reference evidence="4" key="1">
    <citation type="submission" date="2023-07" db="EMBL/GenBank/DDBJ databases">
        <title>Chromosome-level genome assembly of Artemia franciscana.</title>
        <authorList>
            <person name="Jo E."/>
        </authorList>
    </citation>
    <scope>NUCLEOTIDE SEQUENCE</scope>
    <source>
        <tissue evidence="4">Whole body</tissue>
    </source>
</reference>
<dbReference type="GO" id="GO:0007264">
    <property type="term" value="P:small GTPase-mediated signal transduction"/>
    <property type="evidence" value="ECO:0007669"/>
    <property type="project" value="InterPro"/>
</dbReference>
<keyword evidence="1" id="KW-0813">Transport</keyword>
<sequence length="109" mass="12252">MANDSKDYAKAIFCQKCPSKILAEGFGQHHIQEVSLPKLTLKKDTNEVETEDVSEFVAVKNIYDFENVGFSNTVESKKYLICADCESGPIGWHCTETKISYIALSRVKQ</sequence>
<protein>
    <recommendedName>
        <fullName evidence="6">Guanine nucleotide exchange factor MSS4</fullName>
    </recommendedName>
</protein>
<dbReference type="EMBL" id="JAVRJZ010000003">
    <property type="protein sequence ID" value="KAK2725146.1"/>
    <property type="molecule type" value="Genomic_DNA"/>
</dbReference>
<evidence type="ECO:0000313" key="5">
    <source>
        <dbReference type="Proteomes" id="UP001187531"/>
    </source>
</evidence>
<evidence type="ECO:0008006" key="6">
    <source>
        <dbReference type="Google" id="ProtNLM"/>
    </source>
</evidence>
<comment type="caution">
    <text evidence="4">The sequence shown here is derived from an EMBL/GenBank/DDBJ whole genome shotgun (WGS) entry which is preliminary data.</text>
</comment>
<dbReference type="GO" id="GO:0016020">
    <property type="term" value="C:membrane"/>
    <property type="evidence" value="ECO:0007669"/>
    <property type="project" value="TreeGrafter"/>
</dbReference>
<evidence type="ECO:0000313" key="4">
    <source>
        <dbReference type="EMBL" id="KAK2725146.1"/>
    </source>
</evidence>
<dbReference type="Pfam" id="PF04421">
    <property type="entry name" value="Mss4"/>
    <property type="match status" value="1"/>
</dbReference>
<keyword evidence="3" id="KW-0653">Protein transport</keyword>
<dbReference type="PANTHER" id="PTHR13276:SF0">
    <property type="entry name" value="GUANINE NUCLEOTIDE EXCHANGE FACTOR MSS4"/>
    <property type="match status" value="1"/>
</dbReference>
<evidence type="ECO:0000256" key="2">
    <source>
        <dbReference type="ARBA" id="ARBA00022658"/>
    </source>
</evidence>
<keyword evidence="5" id="KW-1185">Reference proteome</keyword>
<dbReference type="GO" id="GO:0008270">
    <property type="term" value="F:zinc ion binding"/>
    <property type="evidence" value="ECO:0007669"/>
    <property type="project" value="TreeGrafter"/>
</dbReference>
<keyword evidence="2" id="KW-0344">Guanine-nucleotide releasing factor</keyword>
<dbReference type="InterPro" id="IPR011323">
    <property type="entry name" value="Mss4/transl-control_tumour"/>
</dbReference>
<proteinExistence type="predicted"/>
<dbReference type="GO" id="GO:0005085">
    <property type="term" value="F:guanyl-nucleotide exchange factor activity"/>
    <property type="evidence" value="ECO:0007669"/>
    <property type="project" value="UniProtKB-KW"/>
</dbReference>
<dbReference type="GO" id="GO:0006892">
    <property type="term" value="P:post-Golgi vesicle-mediated transport"/>
    <property type="evidence" value="ECO:0007669"/>
    <property type="project" value="TreeGrafter"/>
</dbReference>
<dbReference type="Gene3D" id="2.170.150.10">
    <property type="entry name" value="Metal Binding Protein, Guanine Nucleotide Exchange Factor, Chain A"/>
    <property type="match status" value="1"/>
</dbReference>
<accession>A0AA88IJZ9</accession>
<gene>
    <name evidence="4" type="ORF">QYM36_001557</name>
</gene>
<dbReference type="PROSITE" id="PS51796">
    <property type="entry name" value="MSS4"/>
    <property type="match status" value="1"/>
</dbReference>
<dbReference type="FunFam" id="2.170.150.10:FF:000005">
    <property type="entry name" value="Guanine nucleotide exchange factor MSS4"/>
    <property type="match status" value="1"/>
</dbReference>
<organism evidence="4 5">
    <name type="scientific">Artemia franciscana</name>
    <name type="common">Brine shrimp</name>
    <name type="synonym">Artemia sanfranciscana</name>
    <dbReference type="NCBI Taxonomy" id="6661"/>
    <lineage>
        <taxon>Eukaryota</taxon>
        <taxon>Metazoa</taxon>
        <taxon>Ecdysozoa</taxon>
        <taxon>Arthropoda</taxon>
        <taxon>Crustacea</taxon>
        <taxon>Branchiopoda</taxon>
        <taxon>Anostraca</taxon>
        <taxon>Artemiidae</taxon>
        <taxon>Artemia</taxon>
    </lineage>
</organism>
<evidence type="ECO:0000256" key="1">
    <source>
        <dbReference type="ARBA" id="ARBA00022448"/>
    </source>
</evidence>
<evidence type="ECO:0000256" key="3">
    <source>
        <dbReference type="ARBA" id="ARBA00022927"/>
    </source>
</evidence>
<dbReference type="GO" id="GO:0015031">
    <property type="term" value="P:protein transport"/>
    <property type="evidence" value="ECO:0007669"/>
    <property type="project" value="UniProtKB-KW"/>
</dbReference>
<dbReference type="AlphaFoldDB" id="A0AA88IJZ9"/>